<accession>A0A1B8AQT6</accession>
<dbReference type="AlphaFoldDB" id="A0A1B8AQT6"/>
<evidence type="ECO:0000313" key="1">
    <source>
        <dbReference type="EMBL" id="OBS22895.1"/>
    </source>
</evidence>
<evidence type="ECO:0008006" key="3">
    <source>
        <dbReference type="Google" id="ProtNLM"/>
    </source>
</evidence>
<keyword evidence="2" id="KW-1185">Reference proteome</keyword>
<protein>
    <recommendedName>
        <fullName evidence="3">SET domain-containing protein</fullName>
    </recommendedName>
</protein>
<proteinExistence type="predicted"/>
<dbReference type="Gene3D" id="2.170.270.10">
    <property type="entry name" value="SET domain"/>
    <property type="match status" value="1"/>
</dbReference>
<dbReference type="STRING" id="36050.A0A1B8AQT6"/>
<dbReference type="PANTHER" id="PTHR47332:SF6">
    <property type="entry name" value="SET DOMAIN-CONTAINING PROTEIN"/>
    <property type="match status" value="1"/>
</dbReference>
<comment type="caution">
    <text evidence="1">The sequence shown here is derived from an EMBL/GenBank/DDBJ whole genome shotgun (WGS) entry which is preliminary data.</text>
</comment>
<gene>
    <name evidence="1" type="ORF">FPOA_09218</name>
</gene>
<evidence type="ECO:0000313" key="2">
    <source>
        <dbReference type="Proteomes" id="UP000091967"/>
    </source>
</evidence>
<organism evidence="1 2">
    <name type="scientific">Fusarium poae</name>
    <dbReference type="NCBI Taxonomy" id="36050"/>
    <lineage>
        <taxon>Eukaryota</taxon>
        <taxon>Fungi</taxon>
        <taxon>Dikarya</taxon>
        <taxon>Ascomycota</taxon>
        <taxon>Pezizomycotina</taxon>
        <taxon>Sordariomycetes</taxon>
        <taxon>Hypocreomycetidae</taxon>
        <taxon>Hypocreales</taxon>
        <taxon>Nectriaceae</taxon>
        <taxon>Fusarium</taxon>
    </lineage>
</organism>
<dbReference type="PANTHER" id="PTHR47332">
    <property type="entry name" value="SET DOMAIN-CONTAINING PROTEIN 5"/>
    <property type="match status" value="1"/>
</dbReference>
<dbReference type="SUPFAM" id="SSF82199">
    <property type="entry name" value="SET domain"/>
    <property type="match status" value="1"/>
</dbReference>
<reference evidence="1 2" key="1">
    <citation type="submission" date="2016-06" db="EMBL/GenBank/DDBJ databases">
        <title>Living apart together: crosstalk between the core and supernumerary genomes in a fungal plant pathogen.</title>
        <authorList>
            <person name="Vanheule A."/>
            <person name="Audenaert K."/>
            <person name="Warris S."/>
            <person name="Van De Geest H."/>
            <person name="Schijlen E."/>
            <person name="Hofte M."/>
            <person name="De Saeger S."/>
            <person name="Haesaert G."/>
            <person name="Waalwijk C."/>
            <person name="Van Der Lee T."/>
        </authorList>
    </citation>
    <scope>NUCLEOTIDE SEQUENCE [LARGE SCALE GENOMIC DNA]</scope>
    <source>
        <strain evidence="1 2">2516</strain>
    </source>
</reference>
<dbReference type="InterPro" id="IPR053185">
    <property type="entry name" value="SET_domain_protein"/>
</dbReference>
<dbReference type="EMBL" id="LYXU01000003">
    <property type="protein sequence ID" value="OBS22895.1"/>
    <property type="molecule type" value="Genomic_DNA"/>
</dbReference>
<name>A0A1B8AQT6_FUSPO</name>
<sequence length="152" mass="17505">MEVYAVRDIGKDEEIYNSYIEVVCSHQVRMKELSNWGFQCSCPACEGPDAPQHDERRRRIAQNRGILEFYKDIRDDGQRPRFAEIPKSDLEALKLCQENVTLLQEEGLVEQLGVSYGWCAKFAKGAGLDELAEDYEEMEFEILVITTGEYVE</sequence>
<dbReference type="Proteomes" id="UP000091967">
    <property type="component" value="Unassembled WGS sequence"/>
</dbReference>
<dbReference type="InterPro" id="IPR046341">
    <property type="entry name" value="SET_dom_sf"/>
</dbReference>